<reference evidence="2 3" key="1">
    <citation type="journal article" date="2014" name="Genome Biol. Evol.">
        <title>The secreted proteins of Achlya hypogyna and Thraustotheca clavata identify the ancestral oomycete secretome and reveal gene acquisitions by horizontal gene transfer.</title>
        <authorList>
            <person name="Misner I."/>
            <person name="Blouin N."/>
            <person name="Leonard G."/>
            <person name="Richards T.A."/>
            <person name="Lane C.E."/>
        </authorList>
    </citation>
    <scope>NUCLEOTIDE SEQUENCE [LARGE SCALE GENOMIC DNA]</scope>
    <source>
        <strain evidence="2 3">ATCC 48635</strain>
    </source>
</reference>
<dbReference type="InterPro" id="IPR000719">
    <property type="entry name" value="Prot_kinase_dom"/>
</dbReference>
<dbReference type="SUPFAM" id="SSF56112">
    <property type="entry name" value="Protein kinase-like (PK-like)"/>
    <property type="match status" value="1"/>
</dbReference>
<proteinExistence type="predicted"/>
<dbReference type="PANTHER" id="PTHR44329:SF214">
    <property type="entry name" value="PROTEIN KINASE DOMAIN-CONTAINING PROTEIN"/>
    <property type="match status" value="1"/>
</dbReference>
<evidence type="ECO:0000259" key="1">
    <source>
        <dbReference type="PROSITE" id="PS50011"/>
    </source>
</evidence>
<dbReference type="AlphaFoldDB" id="A0A1V9Y763"/>
<dbReference type="Gene3D" id="1.10.510.10">
    <property type="entry name" value="Transferase(Phosphotransferase) domain 1"/>
    <property type="match status" value="1"/>
</dbReference>
<evidence type="ECO:0000313" key="3">
    <source>
        <dbReference type="Proteomes" id="UP000243579"/>
    </source>
</evidence>
<dbReference type="PROSITE" id="PS50011">
    <property type="entry name" value="PROTEIN_KINASE_DOM"/>
    <property type="match status" value="1"/>
</dbReference>
<dbReference type="OrthoDB" id="166708at2759"/>
<dbReference type="STRING" id="1202772.A0A1V9Y763"/>
<dbReference type="Pfam" id="PF00069">
    <property type="entry name" value="Pkinase"/>
    <property type="match status" value="1"/>
</dbReference>
<gene>
    <name evidence="2" type="ORF">ACHHYP_16455</name>
</gene>
<accession>A0A1V9Y763</accession>
<feature type="non-terminal residue" evidence="2">
    <location>
        <position position="1"/>
    </location>
</feature>
<dbReference type="SMART" id="SM00220">
    <property type="entry name" value="S_TKc"/>
    <property type="match status" value="1"/>
</dbReference>
<dbReference type="PANTHER" id="PTHR44329">
    <property type="entry name" value="SERINE/THREONINE-PROTEIN KINASE TNNI3K-RELATED"/>
    <property type="match status" value="1"/>
</dbReference>
<dbReference type="Proteomes" id="UP000243579">
    <property type="component" value="Unassembled WGS sequence"/>
</dbReference>
<feature type="domain" description="Protein kinase" evidence="1">
    <location>
        <begin position="1"/>
        <end position="141"/>
    </location>
</feature>
<dbReference type="PROSITE" id="PS00108">
    <property type="entry name" value="PROTEIN_KINASE_ST"/>
    <property type="match status" value="1"/>
</dbReference>
<protein>
    <recommendedName>
        <fullName evidence="1">Protein kinase domain-containing protein</fullName>
    </recommendedName>
</protein>
<name>A0A1V9Y763_ACHHY</name>
<dbReference type="GO" id="GO:0004674">
    <property type="term" value="F:protein serine/threonine kinase activity"/>
    <property type="evidence" value="ECO:0007669"/>
    <property type="project" value="TreeGrafter"/>
</dbReference>
<dbReference type="InterPro" id="IPR008271">
    <property type="entry name" value="Ser/Thr_kinase_AS"/>
</dbReference>
<dbReference type="InterPro" id="IPR011009">
    <property type="entry name" value="Kinase-like_dom_sf"/>
</dbReference>
<keyword evidence="3" id="KW-1185">Reference proteome</keyword>
<comment type="caution">
    <text evidence="2">The sequence shown here is derived from an EMBL/GenBank/DDBJ whole genome shotgun (WGS) entry which is preliminary data.</text>
</comment>
<dbReference type="GO" id="GO:0005524">
    <property type="term" value="F:ATP binding"/>
    <property type="evidence" value="ECO:0007669"/>
    <property type="project" value="InterPro"/>
</dbReference>
<dbReference type="EMBL" id="JNBR01002709">
    <property type="protein sequence ID" value="OQR81570.1"/>
    <property type="molecule type" value="Genomic_DNA"/>
</dbReference>
<organism evidence="2 3">
    <name type="scientific">Achlya hypogyna</name>
    <name type="common">Oomycete</name>
    <name type="synonym">Protoachlya hypogyna</name>
    <dbReference type="NCBI Taxonomy" id="1202772"/>
    <lineage>
        <taxon>Eukaryota</taxon>
        <taxon>Sar</taxon>
        <taxon>Stramenopiles</taxon>
        <taxon>Oomycota</taxon>
        <taxon>Saprolegniomycetes</taxon>
        <taxon>Saprolegniales</taxon>
        <taxon>Achlyaceae</taxon>
        <taxon>Achlya</taxon>
    </lineage>
</organism>
<dbReference type="InterPro" id="IPR051681">
    <property type="entry name" value="Ser/Thr_Kinases-Pseudokinases"/>
</dbReference>
<evidence type="ECO:0000313" key="2">
    <source>
        <dbReference type="EMBL" id="OQR81570.1"/>
    </source>
</evidence>
<sequence length="141" mass="15395">RTRLHHKSKGEAVPVEYSALEVAWVIASALTDLHHEDFLHRDLKSHNVLLSSTNYIKLADLGLARSDAMTKGVGTLYWMAPEVHDPEAKYNAAADIYSIGVILTELDTFQLPYADLKMAPVKSSGRLPDVAAAACNCVHGP</sequence>